<feature type="binding site" evidence="9">
    <location>
        <position position="288"/>
    </location>
    <ligand>
        <name>ATP</name>
        <dbReference type="ChEBI" id="CHEBI:30616"/>
    </ligand>
</feature>
<evidence type="ECO:0000313" key="12">
    <source>
        <dbReference type="EMBL" id="KRR18494.1"/>
    </source>
</evidence>
<dbReference type="Pfam" id="PF13537">
    <property type="entry name" value="GATase_7"/>
    <property type="match status" value="1"/>
</dbReference>
<evidence type="ECO:0000256" key="7">
    <source>
        <dbReference type="ARBA" id="ARBA00048741"/>
    </source>
</evidence>
<reference evidence="12 13" key="1">
    <citation type="submission" date="2014-03" db="EMBL/GenBank/DDBJ databases">
        <title>Bradyrhizobium valentinum sp. nov., isolated from effective nodules of Lupinus mariae-josephae, a lupine endemic of basic-lime soils in Eastern Spain.</title>
        <authorList>
            <person name="Duran D."/>
            <person name="Rey L."/>
            <person name="Navarro A."/>
            <person name="Busquets A."/>
            <person name="Imperial J."/>
            <person name="Ruiz-Argueso T."/>
        </authorList>
    </citation>
    <scope>NUCLEOTIDE SEQUENCE [LARGE SCALE GENOMIC DNA]</scope>
    <source>
        <strain evidence="12 13">Ro19</strain>
    </source>
</reference>
<protein>
    <recommendedName>
        <fullName evidence="3">asparagine synthase (glutamine-hydrolyzing)</fullName>
        <ecNumber evidence="3">6.3.5.4</ecNumber>
    </recommendedName>
</protein>
<dbReference type="GO" id="GO:0005524">
    <property type="term" value="F:ATP binding"/>
    <property type="evidence" value="ECO:0007669"/>
    <property type="project" value="UniProtKB-KW"/>
</dbReference>
<feature type="binding site" evidence="9">
    <location>
        <position position="314"/>
    </location>
    <ligand>
        <name>ATP</name>
        <dbReference type="ChEBI" id="CHEBI:30616"/>
    </ligand>
</feature>
<comment type="pathway">
    <text evidence="1">Amino-acid biosynthesis; L-asparagine biosynthesis; L-asparagine from L-aspartate (L-Gln route): step 1/1.</text>
</comment>
<keyword evidence="6 8" id="KW-0315">Glutamine amidotransferase</keyword>
<dbReference type="InterPro" id="IPR014729">
    <property type="entry name" value="Rossmann-like_a/b/a_fold"/>
</dbReference>
<evidence type="ECO:0000256" key="10">
    <source>
        <dbReference type="PIRSR" id="PIRSR001589-3"/>
    </source>
</evidence>
<dbReference type="Gene3D" id="3.60.20.10">
    <property type="entry name" value="Glutamine Phosphoribosylpyrophosphate, subunit 1, domain 1"/>
    <property type="match status" value="1"/>
</dbReference>
<keyword evidence="8" id="KW-0028">Amino-acid biosynthesis</keyword>
<evidence type="ECO:0000256" key="9">
    <source>
        <dbReference type="PIRSR" id="PIRSR001589-2"/>
    </source>
</evidence>
<keyword evidence="13" id="KW-1185">Reference proteome</keyword>
<evidence type="ECO:0000259" key="11">
    <source>
        <dbReference type="PROSITE" id="PS51278"/>
    </source>
</evidence>
<dbReference type="InterPro" id="IPR001962">
    <property type="entry name" value="Asn_synthase"/>
</dbReference>
<evidence type="ECO:0000313" key="13">
    <source>
        <dbReference type="Proteomes" id="UP000052023"/>
    </source>
</evidence>
<keyword evidence="4 9" id="KW-0547">Nucleotide-binding</keyword>
<dbReference type="SUPFAM" id="SSF56235">
    <property type="entry name" value="N-terminal nucleophile aminohydrolases (Ntn hydrolases)"/>
    <property type="match status" value="1"/>
</dbReference>
<comment type="similarity">
    <text evidence="2">Belongs to the asparagine synthetase family.</text>
</comment>
<dbReference type="PANTHER" id="PTHR43284:SF1">
    <property type="entry name" value="ASPARAGINE SYNTHETASE"/>
    <property type="match status" value="1"/>
</dbReference>
<dbReference type="CDD" id="cd01991">
    <property type="entry name" value="Asn_synthase_B_C"/>
    <property type="match status" value="1"/>
</dbReference>
<feature type="site" description="Important for beta-aspartyl-AMP intermediate formation" evidence="10">
    <location>
        <position position="390"/>
    </location>
</feature>
<keyword evidence="8" id="KW-0061">Asparagine biosynthesis</keyword>
<evidence type="ECO:0000256" key="5">
    <source>
        <dbReference type="ARBA" id="ARBA00022840"/>
    </source>
</evidence>
<dbReference type="GO" id="GO:0006529">
    <property type="term" value="P:asparagine biosynthetic process"/>
    <property type="evidence" value="ECO:0007669"/>
    <property type="project" value="UniProtKB-KW"/>
</dbReference>
<dbReference type="Proteomes" id="UP000052023">
    <property type="component" value="Unassembled WGS sequence"/>
</dbReference>
<keyword evidence="5 9" id="KW-0067">ATP-binding</keyword>
<evidence type="ECO:0000256" key="4">
    <source>
        <dbReference type="ARBA" id="ARBA00022741"/>
    </source>
</evidence>
<dbReference type="InterPro" id="IPR017932">
    <property type="entry name" value="GATase_2_dom"/>
</dbReference>
<dbReference type="GO" id="GO:0005829">
    <property type="term" value="C:cytosol"/>
    <property type="evidence" value="ECO:0007669"/>
    <property type="project" value="TreeGrafter"/>
</dbReference>
<dbReference type="InterPro" id="IPR029055">
    <property type="entry name" value="Ntn_hydrolases_N"/>
</dbReference>
<dbReference type="Gene3D" id="3.40.50.620">
    <property type="entry name" value="HUPs"/>
    <property type="match status" value="1"/>
</dbReference>
<feature type="active site" description="For GATase activity" evidence="8">
    <location>
        <position position="26"/>
    </location>
</feature>
<dbReference type="PIRSF" id="PIRSF001589">
    <property type="entry name" value="Asn_synthetase_glu-h"/>
    <property type="match status" value="1"/>
</dbReference>
<comment type="caution">
    <text evidence="12">The sequence shown here is derived from an EMBL/GenBank/DDBJ whole genome shotgun (WGS) entry which is preliminary data.</text>
</comment>
<dbReference type="SUPFAM" id="SSF52402">
    <property type="entry name" value="Adenine nucleotide alpha hydrolases-like"/>
    <property type="match status" value="1"/>
</dbReference>
<feature type="domain" description="Glutamine amidotransferase type-2" evidence="11">
    <location>
        <begin position="26"/>
        <end position="237"/>
    </location>
</feature>
<sequence>MRASALDRTAVGSRLAGHQKAQTDMCGIVGWLNVDLSADAAERTLQRMCSSIEYRGPDDDGMFFDQSVGLGMRRLSIVDVAGGHQPISSDDGALQLVFNGEIYNHDELRRRLASRGAQFKTRSDTEVILRTYEFEGLNGFKSFNGMFAIALWDGRSRTLHLVRDRLGVKPLYYAVDGKKVVFASEVKAILASQLVDREVNTRALWDFITCRYVPAPETIWLKVFKLKPGHWLSLKHGESASEPRRWWDVPTDSVSCCDKDEEAVDQFTSLFENAVDLRMVADVPVGILLSGGLDSSAVAAAAARKGARVETFSVAFEGAAEIDERGYARSVAAHLGTKHHEVVIGSREFIEFLPRLTHLTDEPLADLASVPLFYVNKLARQSVKVVLSGEGSDEIFGGYTFDRWVAQWDSARERRWGAHGGPLRSWSGRALRAFSRTRIDPVVETDLRRLSEPLVMTNLASTAEKERWFRQPVVAPDSLQRVRDDLSRIGEQDPLNQALYVYCQDWLVEDLLMKADRMSMANSVELRTPFLDYRLVEWAWRLAPRLKVGRDAAGRYATKLILRKYAQGRLPGSVIDRPKMGFPVPVYGWLSNQLSGWASDVLGGDARVRTWFRDEAINELLTEGIDPEASTQARHRLWNLLVLEHWMQSWKA</sequence>
<dbReference type="PROSITE" id="PS51278">
    <property type="entry name" value="GATASE_TYPE_2"/>
    <property type="match status" value="1"/>
</dbReference>
<dbReference type="PANTHER" id="PTHR43284">
    <property type="entry name" value="ASPARAGINE SYNTHETASE (GLUTAMINE-HYDROLYZING)"/>
    <property type="match status" value="1"/>
</dbReference>
<evidence type="ECO:0000256" key="8">
    <source>
        <dbReference type="PIRSR" id="PIRSR001589-1"/>
    </source>
</evidence>
<dbReference type="CDD" id="cd00712">
    <property type="entry name" value="AsnB"/>
    <property type="match status" value="1"/>
</dbReference>
<comment type="catalytic activity">
    <reaction evidence="7">
        <text>L-aspartate + L-glutamine + ATP + H2O = L-asparagine + L-glutamate + AMP + diphosphate + H(+)</text>
        <dbReference type="Rhea" id="RHEA:12228"/>
        <dbReference type="ChEBI" id="CHEBI:15377"/>
        <dbReference type="ChEBI" id="CHEBI:15378"/>
        <dbReference type="ChEBI" id="CHEBI:29985"/>
        <dbReference type="ChEBI" id="CHEBI:29991"/>
        <dbReference type="ChEBI" id="CHEBI:30616"/>
        <dbReference type="ChEBI" id="CHEBI:33019"/>
        <dbReference type="ChEBI" id="CHEBI:58048"/>
        <dbReference type="ChEBI" id="CHEBI:58359"/>
        <dbReference type="ChEBI" id="CHEBI:456215"/>
        <dbReference type="EC" id="6.3.5.4"/>
    </reaction>
</comment>
<dbReference type="EC" id="6.3.5.4" evidence="3"/>
<dbReference type="InterPro" id="IPR006426">
    <property type="entry name" value="Asn_synth_AEB"/>
</dbReference>
<feature type="binding site" evidence="9">
    <location>
        <begin position="388"/>
        <end position="389"/>
    </location>
    <ligand>
        <name>ATP</name>
        <dbReference type="ChEBI" id="CHEBI:30616"/>
    </ligand>
</feature>
<dbReference type="EMBL" id="LLYA01000194">
    <property type="protein sequence ID" value="KRR18494.1"/>
    <property type="molecule type" value="Genomic_DNA"/>
</dbReference>
<dbReference type="Pfam" id="PF00733">
    <property type="entry name" value="Asn_synthase"/>
    <property type="match status" value="1"/>
</dbReference>
<dbReference type="GO" id="GO:0004066">
    <property type="term" value="F:asparagine synthase (glutamine-hydrolyzing) activity"/>
    <property type="evidence" value="ECO:0007669"/>
    <property type="project" value="UniProtKB-EC"/>
</dbReference>
<proteinExistence type="inferred from homology"/>
<evidence type="ECO:0000256" key="1">
    <source>
        <dbReference type="ARBA" id="ARBA00005187"/>
    </source>
</evidence>
<dbReference type="AlphaFoldDB" id="A0A0R3MFX7"/>
<gene>
    <name evidence="12" type="ORF">CQ13_34810</name>
</gene>
<dbReference type="InterPro" id="IPR033738">
    <property type="entry name" value="AsnB_N"/>
</dbReference>
<evidence type="ECO:0000256" key="6">
    <source>
        <dbReference type="ARBA" id="ARBA00022962"/>
    </source>
</evidence>
<dbReference type="InterPro" id="IPR051786">
    <property type="entry name" value="ASN_synthetase/amidase"/>
</dbReference>
<organism evidence="12 13">
    <name type="scientific">Bradyrhizobium retamae</name>
    <dbReference type="NCBI Taxonomy" id="1300035"/>
    <lineage>
        <taxon>Bacteria</taxon>
        <taxon>Pseudomonadati</taxon>
        <taxon>Pseudomonadota</taxon>
        <taxon>Alphaproteobacteria</taxon>
        <taxon>Hyphomicrobiales</taxon>
        <taxon>Nitrobacteraceae</taxon>
        <taxon>Bradyrhizobium</taxon>
    </lineage>
</organism>
<evidence type="ECO:0000256" key="2">
    <source>
        <dbReference type="ARBA" id="ARBA00005752"/>
    </source>
</evidence>
<accession>A0A0R3MFX7</accession>
<name>A0A0R3MFX7_9BRAD</name>
<dbReference type="NCBIfam" id="TIGR01536">
    <property type="entry name" value="asn_synth_AEB"/>
    <property type="match status" value="1"/>
</dbReference>
<evidence type="ECO:0000256" key="3">
    <source>
        <dbReference type="ARBA" id="ARBA00012737"/>
    </source>
</evidence>
<feature type="binding site" evidence="9">
    <location>
        <position position="124"/>
    </location>
    <ligand>
        <name>L-glutamine</name>
        <dbReference type="ChEBI" id="CHEBI:58359"/>
    </ligand>
</feature>